<comment type="similarity">
    <text evidence="4">Belongs to the MsrA Met sulfoxide reductase family.</text>
</comment>
<organism evidence="6 7">
    <name type="scientific">candidate division WWE3 bacterium</name>
    <dbReference type="NCBI Taxonomy" id="2053526"/>
    <lineage>
        <taxon>Bacteria</taxon>
        <taxon>Katanobacteria</taxon>
    </lineage>
</organism>
<dbReference type="GO" id="GO:0008113">
    <property type="term" value="F:peptide-methionine (S)-S-oxide reductase activity"/>
    <property type="evidence" value="ECO:0007669"/>
    <property type="project" value="UniProtKB-UniRule"/>
</dbReference>
<comment type="catalytic activity">
    <reaction evidence="2 4">
        <text>L-methionyl-[protein] + [thioredoxin]-disulfide + H2O = L-methionyl-(S)-S-oxide-[protein] + [thioredoxin]-dithiol</text>
        <dbReference type="Rhea" id="RHEA:14217"/>
        <dbReference type="Rhea" id="RHEA-COMP:10698"/>
        <dbReference type="Rhea" id="RHEA-COMP:10700"/>
        <dbReference type="Rhea" id="RHEA-COMP:12313"/>
        <dbReference type="Rhea" id="RHEA-COMP:12315"/>
        <dbReference type="ChEBI" id="CHEBI:15377"/>
        <dbReference type="ChEBI" id="CHEBI:16044"/>
        <dbReference type="ChEBI" id="CHEBI:29950"/>
        <dbReference type="ChEBI" id="CHEBI:44120"/>
        <dbReference type="ChEBI" id="CHEBI:50058"/>
        <dbReference type="EC" id="1.8.4.11"/>
    </reaction>
</comment>
<name>A0A955RXH8_UNCKA</name>
<evidence type="ECO:0000313" key="7">
    <source>
        <dbReference type="Proteomes" id="UP000699691"/>
    </source>
</evidence>
<reference evidence="6" key="1">
    <citation type="submission" date="2020-04" db="EMBL/GenBank/DDBJ databases">
        <authorList>
            <person name="Zhang T."/>
        </authorList>
    </citation>
    <scope>NUCLEOTIDE SEQUENCE</scope>
    <source>
        <strain evidence="6">HKST-UBA02</strain>
    </source>
</reference>
<evidence type="ECO:0000256" key="1">
    <source>
        <dbReference type="ARBA" id="ARBA00023002"/>
    </source>
</evidence>
<proteinExistence type="inferred from homology"/>
<dbReference type="PANTHER" id="PTHR43774:SF1">
    <property type="entry name" value="PEPTIDE METHIONINE SULFOXIDE REDUCTASE MSRA 2"/>
    <property type="match status" value="1"/>
</dbReference>
<evidence type="ECO:0000256" key="2">
    <source>
        <dbReference type="ARBA" id="ARBA00047806"/>
    </source>
</evidence>
<dbReference type="InterPro" id="IPR002569">
    <property type="entry name" value="Met_Sox_Rdtase_MsrA_dom"/>
</dbReference>
<dbReference type="PANTHER" id="PTHR43774">
    <property type="entry name" value="PEPTIDE METHIONINE SULFOXIDE REDUCTASE"/>
    <property type="match status" value="1"/>
</dbReference>
<reference evidence="6" key="2">
    <citation type="journal article" date="2021" name="Microbiome">
        <title>Successional dynamics and alternative stable states in a saline activated sludge microbial community over 9 years.</title>
        <authorList>
            <person name="Wang Y."/>
            <person name="Ye J."/>
            <person name="Ju F."/>
            <person name="Liu L."/>
            <person name="Boyd J.A."/>
            <person name="Deng Y."/>
            <person name="Parks D.H."/>
            <person name="Jiang X."/>
            <person name="Yin X."/>
            <person name="Woodcroft B.J."/>
            <person name="Tyson G.W."/>
            <person name="Hugenholtz P."/>
            <person name="Polz M.F."/>
            <person name="Zhang T."/>
        </authorList>
    </citation>
    <scope>NUCLEOTIDE SEQUENCE</scope>
    <source>
        <strain evidence="6">HKST-UBA02</strain>
    </source>
</reference>
<evidence type="ECO:0000256" key="4">
    <source>
        <dbReference type="HAMAP-Rule" id="MF_01401"/>
    </source>
</evidence>
<evidence type="ECO:0000259" key="5">
    <source>
        <dbReference type="Pfam" id="PF01625"/>
    </source>
</evidence>
<comment type="function">
    <text evidence="4">Has an important function as a repair enzyme for proteins that have been inactivated by oxidation. Catalyzes the reversible oxidation-reduction of methionine sulfoxide in proteins to methionine.</text>
</comment>
<dbReference type="Pfam" id="PF01625">
    <property type="entry name" value="PMSR"/>
    <property type="match status" value="1"/>
</dbReference>
<dbReference type="EC" id="1.8.4.11" evidence="4"/>
<feature type="active site" evidence="4">
    <location>
        <position position="16"/>
    </location>
</feature>
<dbReference type="NCBIfam" id="TIGR00401">
    <property type="entry name" value="msrA"/>
    <property type="match status" value="1"/>
</dbReference>
<feature type="domain" description="Peptide methionine sulphoxide reductase MsrA" evidence="5">
    <location>
        <begin position="10"/>
        <end position="161"/>
    </location>
</feature>
<protein>
    <recommendedName>
        <fullName evidence="4">Peptide methionine sulfoxide reductase MsrA</fullName>
        <shortName evidence="4">Protein-methionine-S-oxide reductase</shortName>
        <ecNumber evidence="4">1.8.4.11</ecNumber>
    </recommendedName>
    <alternativeName>
        <fullName evidence="4">Peptide-methionine (S)-S-oxide reductase</fullName>
        <shortName evidence="4">Peptide Met(O) reductase</shortName>
    </alternativeName>
</protein>
<dbReference type="HAMAP" id="MF_01401">
    <property type="entry name" value="MsrA"/>
    <property type="match status" value="1"/>
</dbReference>
<dbReference type="AlphaFoldDB" id="A0A955RXH8"/>
<dbReference type="Proteomes" id="UP000699691">
    <property type="component" value="Unassembled WGS sequence"/>
</dbReference>
<keyword evidence="1 4" id="KW-0560">Oxidoreductase</keyword>
<accession>A0A955RXH8</accession>
<dbReference type="Gene3D" id="3.30.1060.10">
    <property type="entry name" value="Peptide methionine sulphoxide reductase MsrA"/>
    <property type="match status" value="1"/>
</dbReference>
<evidence type="ECO:0000256" key="3">
    <source>
        <dbReference type="ARBA" id="ARBA00048782"/>
    </source>
</evidence>
<sequence length="185" mass="21144">MTDKRNIEIATLGGGCFWCTEAVFKKVKGVKKVTSGYSGGEETQISYDAVSTGRTAFAEVVQLEFDPTIIQFQDILRIFFHVHDPTTLNRQGNDIGPQYRSVIFFHNPKQQEVAKSLIEELNQSTVFANDIVTVVEPYISFIEAEEYHQDYFENNPNQGYCRIIIDPKVKKFLKEYKDTGLIKES</sequence>
<comment type="caution">
    <text evidence="6">The sequence shown here is derived from an EMBL/GenBank/DDBJ whole genome shotgun (WGS) entry which is preliminary data.</text>
</comment>
<dbReference type="SUPFAM" id="SSF55068">
    <property type="entry name" value="Peptide methionine sulfoxide reductase"/>
    <property type="match status" value="1"/>
</dbReference>
<gene>
    <name evidence="4 6" type="primary">msrA</name>
    <name evidence="6" type="ORF">KC573_03420</name>
</gene>
<evidence type="ECO:0000313" key="6">
    <source>
        <dbReference type="EMBL" id="MCA9397855.1"/>
    </source>
</evidence>
<dbReference type="EMBL" id="JAGQKY010000169">
    <property type="protein sequence ID" value="MCA9397855.1"/>
    <property type="molecule type" value="Genomic_DNA"/>
</dbReference>
<comment type="catalytic activity">
    <reaction evidence="3 4">
        <text>[thioredoxin]-disulfide + L-methionine + H2O = L-methionine (S)-S-oxide + [thioredoxin]-dithiol</text>
        <dbReference type="Rhea" id="RHEA:19993"/>
        <dbReference type="Rhea" id="RHEA-COMP:10698"/>
        <dbReference type="Rhea" id="RHEA-COMP:10700"/>
        <dbReference type="ChEBI" id="CHEBI:15377"/>
        <dbReference type="ChEBI" id="CHEBI:29950"/>
        <dbReference type="ChEBI" id="CHEBI:50058"/>
        <dbReference type="ChEBI" id="CHEBI:57844"/>
        <dbReference type="ChEBI" id="CHEBI:58772"/>
        <dbReference type="EC" id="1.8.4.11"/>
    </reaction>
</comment>
<dbReference type="InterPro" id="IPR036509">
    <property type="entry name" value="Met_Sox_Rdtase_MsrA_sf"/>
</dbReference>